<evidence type="ECO:0000256" key="6">
    <source>
        <dbReference type="ARBA" id="ARBA00022490"/>
    </source>
</evidence>
<dbReference type="Gene3D" id="3.30.1520.10">
    <property type="entry name" value="Phox-like domain"/>
    <property type="match status" value="1"/>
</dbReference>
<evidence type="ECO:0000313" key="11">
    <source>
        <dbReference type="EMBL" id="ONH72849.1"/>
    </source>
</evidence>
<keyword evidence="8" id="KW-0472">Membrane</keyword>
<dbReference type="VEuPathDB" id="FungiDB:C5L36_0C00380"/>
<dbReference type="PANTHER" id="PTHR47554">
    <property type="entry name" value="SORTING NEXIN MVP1"/>
    <property type="match status" value="1"/>
</dbReference>
<dbReference type="Proteomes" id="UP000189274">
    <property type="component" value="Unassembled WGS sequence"/>
</dbReference>
<gene>
    <name evidence="11" type="ORF">BOH78_3533</name>
</gene>
<keyword evidence="5" id="KW-0813">Transport</keyword>
<dbReference type="PANTHER" id="PTHR47554:SF1">
    <property type="entry name" value="SORTING NEXIN MVP1"/>
    <property type="match status" value="1"/>
</dbReference>
<dbReference type="EMBL" id="MQVM01000018">
    <property type="protein sequence ID" value="ONH72849.1"/>
    <property type="molecule type" value="Genomic_DNA"/>
</dbReference>
<dbReference type="AlphaFoldDB" id="A0A1V2LJN0"/>
<evidence type="ECO:0000256" key="9">
    <source>
        <dbReference type="SAM" id="Coils"/>
    </source>
</evidence>
<name>A0A1V2LJN0_PICKU</name>
<evidence type="ECO:0000256" key="8">
    <source>
        <dbReference type="ARBA" id="ARBA00023136"/>
    </source>
</evidence>
<feature type="domain" description="PX" evidence="10">
    <location>
        <begin position="153"/>
        <end position="300"/>
    </location>
</feature>
<reference evidence="12" key="1">
    <citation type="journal article" date="2017" name="Genome Announc.">
        <title>Genome sequences of Cyberlindnera fabianii 65, Pichia kudriavzevii 129, and Saccharomyces cerevisiae 131 isolated from fermented masau fruits in Zimbabwe.</title>
        <authorList>
            <person name="van Rijswijck I.M.H."/>
            <person name="Derks M.F.L."/>
            <person name="Abee T."/>
            <person name="de Ridder D."/>
            <person name="Smid E.J."/>
        </authorList>
    </citation>
    <scope>NUCLEOTIDE SEQUENCE [LARGE SCALE GENOMIC DNA]</scope>
    <source>
        <strain evidence="12">129</strain>
    </source>
</reference>
<dbReference type="InterPro" id="IPR028662">
    <property type="entry name" value="SNX8/Mvp1"/>
</dbReference>
<evidence type="ECO:0000256" key="3">
    <source>
        <dbReference type="ARBA" id="ARBA00010883"/>
    </source>
</evidence>
<keyword evidence="9" id="KW-0175">Coiled coil</keyword>
<dbReference type="SMART" id="SM00312">
    <property type="entry name" value="PX"/>
    <property type="match status" value="1"/>
</dbReference>
<dbReference type="InterPro" id="IPR045734">
    <property type="entry name" value="Snx8_BAR_dom"/>
</dbReference>
<dbReference type="GO" id="GO:0032266">
    <property type="term" value="F:phosphatidylinositol-3-phosphate binding"/>
    <property type="evidence" value="ECO:0007669"/>
    <property type="project" value="TreeGrafter"/>
</dbReference>
<dbReference type="GO" id="GO:0042147">
    <property type="term" value="P:retrograde transport, endosome to Golgi"/>
    <property type="evidence" value="ECO:0007669"/>
    <property type="project" value="InterPro"/>
</dbReference>
<proteinExistence type="inferred from homology"/>
<dbReference type="InterPro" id="IPR001683">
    <property type="entry name" value="PX_dom"/>
</dbReference>
<dbReference type="Pfam" id="PF19566">
    <property type="entry name" value="Snx8_BAR_dom"/>
    <property type="match status" value="1"/>
</dbReference>
<evidence type="ECO:0000256" key="2">
    <source>
        <dbReference type="ARBA" id="ARBA00004496"/>
    </source>
</evidence>
<dbReference type="GO" id="GO:0016020">
    <property type="term" value="C:membrane"/>
    <property type="evidence" value="ECO:0007669"/>
    <property type="project" value="UniProtKB-SubCell"/>
</dbReference>
<sequence length="635" mass="73860">MSINYFTDVDPWSEEGRKEESLPVALGNSIHTTADSAGNNGTSDVSNNLNFFNELNTASSMMDSMLGSVEPIVDSGWGNYNSSSIIANNKLDLSTTTKDLNKLKLTPNTNSEQIDEYESESNEEELVKPAEVKVWSDEEIKSFNPLSLKNSLDGISITVKEIPEKQGLVFKHINYLISHTLKFGSEYNIPESKKRPSNEDENITKVIRRYSDFAWLVEVLWKKYPFRLIPELPPKKFTCSQYPQQILTLLLPITVASSNDVVFLQRRRRGLQRFLYQLCKHPILSKENLVVMFLTVPNDFSNWKKFANIELNEEFDGVRLNLARRFKLDVSDIMKGLKDEESDFDDIDNEDNYEGRTDPLLKTRNELVINSINQLWNESPMNYKDKNFITNVAKMNDNLTRLAETWSKIYVLVERIERRELALSVDHQRFSNLLESLSKVDGEVFNMEDILNTKSGRANNEIQNMSIINSIMGQISKFFVNSKKLKEEEVQIINNDVFESFKRFQDYYISLHFLIERLMNFKSETEKEIQSLLQRIIRAIEKIKQCRSRSDIKGSEFERHVDILTESMDKLNMFISKIILVKASFANELKLFQKVKYLLSEIFQDWFEQRSKYSEIQDGYVQRLMDDLRDMPLGT</sequence>
<comment type="similarity">
    <text evidence="3">Belongs to the sorting nexin family.</text>
</comment>
<dbReference type="GO" id="GO:0005768">
    <property type="term" value="C:endosome"/>
    <property type="evidence" value="ECO:0007669"/>
    <property type="project" value="TreeGrafter"/>
</dbReference>
<protein>
    <recommendedName>
        <fullName evidence="4">Sorting nexin MVP1</fullName>
    </recommendedName>
</protein>
<evidence type="ECO:0000256" key="5">
    <source>
        <dbReference type="ARBA" id="ARBA00022448"/>
    </source>
</evidence>
<dbReference type="SUPFAM" id="SSF64268">
    <property type="entry name" value="PX domain"/>
    <property type="match status" value="1"/>
</dbReference>
<dbReference type="InterPro" id="IPR036871">
    <property type="entry name" value="PX_dom_sf"/>
</dbReference>
<dbReference type="GO" id="GO:0005829">
    <property type="term" value="C:cytosol"/>
    <property type="evidence" value="ECO:0007669"/>
    <property type="project" value="GOC"/>
</dbReference>
<comment type="subcellular location">
    <subcellularLocation>
        <location evidence="2">Cytoplasm</location>
    </subcellularLocation>
    <subcellularLocation>
        <location evidence="1">Membrane</location>
        <topology evidence="1">Peripheral membrane protein</topology>
        <orientation evidence="1">Cytoplasmic side</orientation>
    </subcellularLocation>
</comment>
<evidence type="ECO:0000259" key="10">
    <source>
        <dbReference type="PROSITE" id="PS50195"/>
    </source>
</evidence>
<feature type="coiled-coil region" evidence="9">
    <location>
        <begin position="515"/>
        <end position="549"/>
    </location>
</feature>
<evidence type="ECO:0000256" key="4">
    <source>
        <dbReference type="ARBA" id="ARBA00014268"/>
    </source>
</evidence>
<dbReference type="Pfam" id="PF00787">
    <property type="entry name" value="PX"/>
    <property type="match status" value="1"/>
</dbReference>
<organism evidence="11 12">
    <name type="scientific">Pichia kudriavzevii</name>
    <name type="common">Yeast</name>
    <name type="synonym">Issatchenkia orientalis</name>
    <dbReference type="NCBI Taxonomy" id="4909"/>
    <lineage>
        <taxon>Eukaryota</taxon>
        <taxon>Fungi</taxon>
        <taxon>Dikarya</taxon>
        <taxon>Ascomycota</taxon>
        <taxon>Saccharomycotina</taxon>
        <taxon>Pichiomycetes</taxon>
        <taxon>Pichiales</taxon>
        <taxon>Pichiaceae</taxon>
        <taxon>Pichia</taxon>
    </lineage>
</organism>
<keyword evidence="6" id="KW-0963">Cytoplasm</keyword>
<dbReference type="GO" id="GO:0006623">
    <property type="term" value="P:protein targeting to vacuole"/>
    <property type="evidence" value="ECO:0007669"/>
    <property type="project" value="TreeGrafter"/>
</dbReference>
<evidence type="ECO:0000256" key="7">
    <source>
        <dbReference type="ARBA" id="ARBA00022927"/>
    </source>
</evidence>
<accession>A0A1V2LJN0</accession>
<comment type="caution">
    <text evidence="11">The sequence shown here is derived from an EMBL/GenBank/DDBJ whole genome shotgun (WGS) entry which is preliminary data.</text>
</comment>
<keyword evidence="7" id="KW-0653">Protein transport</keyword>
<evidence type="ECO:0000256" key="1">
    <source>
        <dbReference type="ARBA" id="ARBA00004287"/>
    </source>
</evidence>
<dbReference type="PROSITE" id="PS50195">
    <property type="entry name" value="PX"/>
    <property type="match status" value="1"/>
</dbReference>
<evidence type="ECO:0000313" key="12">
    <source>
        <dbReference type="Proteomes" id="UP000189274"/>
    </source>
</evidence>